<keyword evidence="2" id="KW-0472">Membrane</keyword>
<evidence type="ECO:0000256" key="1">
    <source>
        <dbReference type="SAM" id="MobiDB-lite"/>
    </source>
</evidence>
<keyword evidence="4" id="KW-1185">Reference proteome</keyword>
<feature type="transmembrane region" description="Helical" evidence="2">
    <location>
        <begin position="20"/>
        <end position="38"/>
    </location>
</feature>
<keyword evidence="2" id="KW-1133">Transmembrane helix</keyword>
<reference evidence="3 4" key="1">
    <citation type="submission" date="2020-06" db="EMBL/GenBank/DDBJ databases">
        <title>Sphingomonas hominis sp. nov., a member of the Sphingomonas, isolated from the hair of a 22-year-old girl.</title>
        <authorList>
            <person name="Zhang D.-F."/>
            <person name="Cui X.-W."/>
        </authorList>
    </citation>
    <scope>NUCLEOTIDE SEQUENCE [LARGE SCALE GENOMIC DNA]</scope>
    <source>
        <strain evidence="3 4">HHU CXW</strain>
    </source>
</reference>
<organism evidence="3 4">
    <name type="scientific">Sphingomonas hominis</name>
    <dbReference type="NCBI Taxonomy" id="2741495"/>
    <lineage>
        <taxon>Bacteria</taxon>
        <taxon>Pseudomonadati</taxon>
        <taxon>Pseudomonadota</taxon>
        <taxon>Alphaproteobacteria</taxon>
        <taxon>Sphingomonadales</taxon>
        <taxon>Sphingomonadaceae</taxon>
        <taxon>Sphingomonas</taxon>
    </lineage>
</organism>
<keyword evidence="2" id="KW-0812">Transmembrane</keyword>
<dbReference type="Proteomes" id="UP000621447">
    <property type="component" value="Unassembled WGS sequence"/>
</dbReference>
<sequence length="296" mass="31142">MSDDHPFGSRPRRSRFGPAVLIAALALALGLGLMIFAIRDEPGWLRRGTTQAAAPARAPVQQTQAPATIDAQTLSERETSLAAQIASLEARAATLGTSAADAETRAGRAEAILIAFAARRAIDRGLGLGYLEEQLRARFANNPREAAAVIRASRNPVTLEDLRQGLDAAAPVLVARESDWWAGLGAELRNLVVIHEAGTPSPLPADRLARVRRMIDAGNVEGALSEAKRLPGAANAANWTAAAQRYVDAHRALDQLETNAIVGQVTQPAPPLPAITAPAPTIAPQPAPTADLGNYL</sequence>
<evidence type="ECO:0000313" key="3">
    <source>
        <dbReference type="EMBL" id="NTS66101.1"/>
    </source>
</evidence>
<evidence type="ECO:0000313" key="4">
    <source>
        <dbReference type="Proteomes" id="UP000621447"/>
    </source>
</evidence>
<evidence type="ECO:0008006" key="5">
    <source>
        <dbReference type="Google" id="ProtNLM"/>
    </source>
</evidence>
<evidence type="ECO:0000256" key="2">
    <source>
        <dbReference type="SAM" id="Phobius"/>
    </source>
</evidence>
<proteinExistence type="predicted"/>
<gene>
    <name evidence="3" type="ORF">HRV97_13125</name>
</gene>
<protein>
    <recommendedName>
        <fullName evidence="5">Inner membrane protein</fullName>
    </recommendedName>
</protein>
<dbReference type="EMBL" id="JABULH010000005">
    <property type="protein sequence ID" value="NTS66101.1"/>
    <property type="molecule type" value="Genomic_DNA"/>
</dbReference>
<feature type="region of interest" description="Disordered" evidence="1">
    <location>
        <begin position="277"/>
        <end position="296"/>
    </location>
</feature>
<accession>A0ABX2JMZ1</accession>
<name>A0ABX2JMZ1_9SPHN</name>
<comment type="caution">
    <text evidence="3">The sequence shown here is derived from an EMBL/GenBank/DDBJ whole genome shotgun (WGS) entry which is preliminary data.</text>
</comment>
<dbReference type="RefSeq" id="WP_174194713.1">
    <property type="nucleotide sequence ID" value="NZ_JABULH010000005.1"/>
</dbReference>